<evidence type="ECO:0000313" key="5">
    <source>
        <dbReference type="Proteomes" id="UP001583172"/>
    </source>
</evidence>
<sequence length="345" mass="37020">MPLRYNPTGAARSAAQLTARAAPWSDRRFFHPSPPMRRLDTHTSGGSNHYETLNVQPDASPAEIKKSFYLLSKRHHPDVNPSDPHAPARFMRISEAYATLSHAEKRALYDRDVMSRYFSRRGGHHTTTGPPGASYHSTGPAGGRPASGLSRRRGTYQGPPPSFYRSGGWGAHAAKRRAAHEESTGTGAGYGTHAPHNNNPSSSNADGPPPPPPPPGGGFNAPGGMGGGGWGTGGMGPGQDPFHDREVPHFDREAHERAQRRSDSRRAHRMAQQRGVNIDTYDSPTNLSFFGVAGILTFIVFTTFWLADRAPPSQRARRGAPGGNGSPPRTSTSGANGQNGRAKET</sequence>
<dbReference type="PRINTS" id="PR00625">
    <property type="entry name" value="JDOMAIN"/>
</dbReference>
<comment type="caution">
    <text evidence="4">The sequence shown here is derived from an EMBL/GenBank/DDBJ whole genome shotgun (WGS) entry which is preliminary data.</text>
</comment>
<dbReference type="InterPro" id="IPR053025">
    <property type="entry name" value="Mito_ATP_Synthase-Asso"/>
</dbReference>
<dbReference type="CDD" id="cd06257">
    <property type="entry name" value="DnaJ"/>
    <property type="match status" value="1"/>
</dbReference>
<name>A0ABR3VGH0_HUMIN</name>
<dbReference type="SUPFAM" id="SSF46565">
    <property type="entry name" value="Chaperone J-domain"/>
    <property type="match status" value="1"/>
</dbReference>
<dbReference type="InterPro" id="IPR001623">
    <property type="entry name" value="DnaJ_domain"/>
</dbReference>
<protein>
    <recommendedName>
        <fullName evidence="3">J domain-containing protein</fullName>
    </recommendedName>
</protein>
<dbReference type="Pfam" id="PF00226">
    <property type="entry name" value="DnaJ"/>
    <property type="match status" value="1"/>
</dbReference>
<proteinExistence type="predicted"/>
<organism evidence="4 5">
    <name type="scientific">Humicola insolens</name>
    <name type="common">Soft-rot fungus</name>
    <dbReference type="NCBI Taxonomy" id="85995"/>
    <lineage>
        <taxon>Eukaryota</taxon>
        <taxon>Fungi</taxon>
        <taxon>Dikarya</taxon>
        <taxon>Ascomycota</taxon>
        <taxon>Pezizomycotina</taxon>
        <taxon>Sordariomycetes</taxon>
        <taxon>Sordariomycetidae</taxon>
        <taxon>Sordariales</taxon>
        <taxon>Chaetomiaceae</taxon>
        <taxon>Mycothermus</taxon>
    </lineage>
</organism>
<keyword evidence="2" id="KW-1133">Transmembrane helix</keyword>
<feature type="compositionally biased region" description="Pro residues" evidence="1">
    <location>
        <begin position="207"/>
        <end position="216"/>
    </location>
</feature>
<accession>A0ABR3VGH0</accession>
<feature type="compositionally biased region" description="Basic and acidic residues" evidence="1">
    <location>
        <begin position="241"/>
        <end position="265"/>
    </location>
</feature>
<evidence type="ECO:0000256" key="2">
    <source>
        <dbReference type="SAM" id="Phobius"/>
    </source>
</evidence>
<dbReference type="InterPro" id="IPR036869">
    <property type="entry name" value="J_dom_sf"/>
</dbReference>
<dbReference type="PANTHER" id="PTHR44873:SF1">
    <property type="entry name" value="DNAJ HOMOLOG SUBFAMILY C MEMBER 30, MITOCHONDRIAL"/>
    <property type="match status" value="1"/>
</dbReference>
<feature type="domain" description="J" evidence="3">
    <location>
        <begin position="48"/>
        <end position="113"/>
    </location>
</feature>
<evidence type="ECO:0000313" key="4">
    <source>
        <dbReference type="EMBL" id="KAL1840954.1"/>
    </source>
</evidence>
<dbReference type="PROSITE" id="PS50076">
    <property type="entry name" value="DNAJ_2"/>
    <property type="match status" value="1"/>
</dbReference>
<dbReference type="PANTHER" id="PTHR44873">
    <property type="entry name" value="DNAJ HOMOLOG SUBFAMILY C MEMBER 30, MITOCHONDRIAL"/>
    <property type="match status" value="1"/>
</dbReference>
<feature type="compositionally biased region" description="Gly residues" evidence="1">
    <location>
        <begin position="217"/>
        <end position="237"/>
    </location>
</feature>
<dbReference type="Gene3D" id="1.10.287.110">
    <property type="entry name" value="DnaJ domain"/>
    <property type="match status" value="1"/>
</dbReference>
<dbReference type="Proteomes" id="UP001583172">
    <property type="component" value="Unassembled WGS sequence"/>
</dbReference>
<feature type="region of interest" description="Disordered" evidence="1">
    <location>
        <begin position="120"/>
        <end position="272"/>
    </location>
</feature>
<dbReference type="SMART" id="SM00271">
    <property type="entry name" value="DnaJ"/>
    <property type="match status" value="1"/>
</dbReference>
<keyword evidence="2" id="KW-0472">Membrane</keyword>
<dbReference type="EMBL" id="JAZGSY010000092">
    <property type="protein sequence ID" value="KAL1840954.1"/>
    <property type="molecule type" value="Genomic_DNA"/>
</dbReference>
<gene>
    <name evidence="4" type="ORF">VTJ49DRAFT_7560</name>
</gene>
<feature type="compositionally biased region" description="Polar residues" evidence="1">
    <location>
        <begin position="327"/>
        <end position="339"/>
    </location>
</feature>
<reference evidence="4 5" key="1">
    <citation type="journal article" date="2024" name="Commun. Biol.">
        <title>Comparative genomic analysis of thermophilic fungi reveals convergent evolutionary adaptations and gene losses.</title>
        <authorList>
            <person name="Steindorff A.S."/>
            <person name="Aguilar-Pontes M.V."/>
            <person name="Robinson A.J."/>
            <person name="Andreopoulos B."/>
            <person name="LaButti K."/>
            <person name="Kuo A."/>
            <person name="Mondo S."/>
            <person name="Riley R."/>
            <person name="Otillar R."/>
            <person name="Haridas S."/>
            <person name="Lipzen A."/>
            <person name="Grimwood J."/>
            <person name="Schmutz J."/>
            <person name="Clum A."/>
            <person name="Reid I.D."/>
            <person name="Moisan M.C."/>
            <person name="Butler G."/>
            <person name="Nguyen T.T.M."/>
            <person name="Dewar K."/>
            <person name="Conant G."/>
            <person name="Drula E."/>
            <person name="Henrissat B."/>
            <person name="Hansel C."/>
            <person name="Singer S."/>
            <person name="Hutchinson M.I."/>
            <person name="de Vries R.P."/>
            <person name="Natvig D.O."/>
            <person name="Powell A.J."/>
            <person name="Tsang A."/>
            <person name="Grigoriev I.V."/>
        </authorList>
    </citation>
    <scope>NUCLEOTIDE SEQUENCE [LARGE SCALE GENOMIC DNA]</scope>
    <source>
        <strain evidence="4 5">CBS 620.91</strain>
    </source>
</reference>
<feature type="compositionally biased region" description="Low complexity" evidence="1">
    <location>
        <begin position="193"/>
        <end position="205"/>
    </location>
</feature>
<keyword evidence="2" id="KW-0812">Transmembrane</keyword>
<keyword evidence="5" id="KW-1185">Reference proteome</keyword>
<feature type="transmembrane region" description="Helical" evidence="2">
    <location>
        <begin position="287"/>
        <end position="307"/>
    </location>
</feature>
<evidence type="ECO:0000256" key="1">
    <source>
        <dbReference type="SAM" id="MobiDB-lite"/>
    </source>
</evidence>
<evidence type="ECO:0000259" key="3">
    <source>
        <dbReference type="PROSITE" id="PS50076"/>
    </source>
</evidence>
<feature type="region of interest" description="Disordered" evidence="1">
    <location>
        <begin position="310"/>
        <end position="345"/>
    </location>
</feature>